<comment type="caution">
    <text evidence="1">The sequence shown here is derived from an EMBL/GenBank/DDBJ whole genome shotgun (WGS) entry which is preliminary data.</text>
</comment>
<proteinExistence type="predicted"/>
<name>A0AAE1AGS8_9GAST</name>
<evidence type="ECO:0000313" key="2">
    <source>
        <dbReference type="Proteomes" id="UP001283361"/>
    </source>
</evidence>
<sequence length="86" mass="9626">MGEDGLVLVSTMVNSQHKPALLQRNGQTRGLRPAGHVMTTLKDNTSAGASRSPREAIKSGLDFNFERLKPRLYFINFIAWLHFASR</sequence>
<dbReference type="Proteomes" id="UP001283361">
    <property type="component" value="Unassembled WGS sequence"/>
</dbReference>
<gene>
    <name evidence="1" type="ORF">RRG08_056014</name>
</gene>
<reference evidence="1" key="1">
    <citation type="journal article" date="2023" name="G3 (Bethesda)">
        <title>A reference genome for the long-term kleptoplast-retaining sea slug Elysia crispata morphotype clarki.</title>
        <authorList>
            <person name="Eastman K.E."/>
            <person name="Pendleton A.L."/>
            <person name="Shaikh M.A."/>
            <person name="Suttiyut T."/>
            <person name="Ogas R."/>
            <person name="Tomko P."/>
            <person name="Gavelis G."/>
            <person name="Widhalm J.R."/>
            <person name="Wisecaver J.H."/>
        </authorList>
    </citation>
    <scope>NUCLEOTIDE SEQUENCE</scope>
    <source>
        <strain evidence="1">ECLA1</strain>
    </source>
</reference>
<keyword evidence="2" id="KW-1185">Reference proteome</keyword>
<evidence type="ECO:0000313" key="1">
    <source>
        <dbReference type="EMBL" id="KAK3787293.1"/>
    </source>
</evidence>
<dbReference type="EMBL" id="JAWDGP010001872">
    <property type="protein sequence ID" value="KAK3787293.1"/>
    <property type="molecule type" value="Genomic_DNA"/>
</dbReference>
<protein>
    <submittedName>
        <fullName evidence="1">Uncharacterized protein</fullName>
    </submittedName>
</protein>
<dbReference type="AlphaFoldDB" id="A0AAE1AGS8"/>
<accession>A0AAE1AGS8</accession>
<organism evidence="1 2">
    <name type="scientific">Elysia crispata</name>
    <name type="common">lettuce slug</name>
    <dbReference type="NCBI Taxonomy" id="231223"/>
    <lineage>
        <taxon>Eukaryota</taxon>
        <taxon>Metazoa</taxon>
        <taxon>Spiralia</taxon>
        <taxon>Lophotrochozoa</taxon>
        <taxon>Mollusca</taxon>
        <taxon>Gastropoda</taxon>
        <taxon>Heterobranchia</taxon>
        <taxon>Euthyneura</taxon>
        <taxon>Panpulmonata</taxon>
        <taxon>Sacoglossa</taxon>
        <taxon>Placobranchoidea</taxon>
        <taxon>Plakobranchidae</taxon>
        <taxon>Elysia</taxon>
    </lineage>
</organism>